<evidence type="ECO:0000313" key="2">
    <source>
        <dbReference type="EMBL" id="ERF75621.1"/>
    </source>
</evidence>
<feature type="compositionally biased region" description="Acidic residues" evidence="1">
    <location>
        <begin position="225"/>
        <end position="239"/>
    </location>
</feature>
<dbReference type="Proteomes" id="UP000019373">
    <property type="component" value="Unassembled WGS sequence"/>
</dbReference>
<feature type="region of interest" description="Disordered" evidence="1">
    <location>
        <begin position="51"/>
        <end position="77"/>
    </location>
</feature>
<dbReference type="GeneID" id="19239556"/>
<feature type="region of interest" description="Disordered" evidence="1">
    <location>
        <begin position="283"/>
        <end position="305"/>
    </location>
</feature>
<reference evidence="3" key="1">
    <citation type="journal article" date="2014" name="BMC Genomics">
        <title>Genome characteristics reveal the impact of lichenization on lichen-forming fungus Endocarpon pusillum Hedwig (Verrucariales, Ascomycota).</title>
        <authorList>
            <person name="Wang Y.-Y."/>
            <person name="Liu B."/>
            <person name="Zhang X.-Y."/>
            <person name="Zhou Q.-M."/>
            <person name="Zhang T."/>
            <person name="Li H."/>
            <person name="Yu Y.-F."/>
            <person name="Zhang X.-L."/>
            <person name="Hao X.-Y."/>
            <person name="Wang M."/>
            <person name="Wang L."/>
            <person name="Wei J.-C."/>
        </authorList>
    </citation>
    <scope>NUCLEOTIDE SEQUENCE [LARGE SCALE GENOMIC DNA]</scope>
    <source>
        <strain evidence="3">Z07020 / HMAS-L-300199</strain>
    </source>
</reference>
<name>U1GUC7_ENDPU</name>
<organism evidence="2 3">
    <name type="scientific">Endocarpon pusillum (strain Z07020 / HMAS-L-300199)</name>
    <name type="common">Lichen-forming fungus</name>
    <dbReference type="NCBI Taxonomy" id="1263415"/>
    <lineage>
        <taxon>Eukaryota</taxon>
        <taxon>Fungi</taxon>
        <taxon>Dikarya</taxon>
        <taxon>Ascomycota</taxon>
        <taxon>Pezizomycotina</taxon>
        <taxon>Eurotiomycetes</taxon>
        <taxon>Chaetothyriomycetidae</taxon>
        <taxon>Verrucariales</taxon>
        <taxon>Verrucariaceae</taxon>
        <taxon>Endocarpon</taxon>
    </lineage>
</organism>
<dbReference type="RefSeq" id="XP_007787067.1">
    <property type="nucleotide sequence ID" value="XM_007788877.1"/>
</dbReference>
<feature type="compositionally biased region" description="Polar residues" evidence="1">
    <location>
        <begin position="284"/>
        <end position="305"/>
    </location>
</feature>
<dbReference type="HOGENOM" id="CLU_912245_0_0_1"/>
<protein>
    <submittedName>
        <fullName evidence="2">Uncharacterized protein</fullName>
    </submittedName>
</protein>
<feature type="compositionally biased region" description="Basic and acidic residues" evidence="1">
    <location>
        <begin position="1"/>
        <end position="10"/>
    </location>
</feature>
<gene>
    <name evidence="2" type="ORF">EPUS_04601</name>
</gene>
<sequence length="305" mass="34453">MNSKIYRIENSENPTGRWLQDNPQRWRPSIVKAQDRLVLLRSQLVELNNKRSSVRRSSLDPSPRNDSKTNTGHLATFSHPEPIRIDQSAKNQVTANVNASKNNNLGFTSTFLKACQHLLAEIWKCCSRDQERAVIRQNRVHYDLSRLILWGDLFDSGQLDVCTEKSAEIRDCVLKIFYKIGTTLIKGVLEIEAVASTSPNENIISHVDAVTDHLETTRSMLNLPDDYDETADTDSESSEGADSPKPMETKFHRDLENYILCLTDLSPTLEEILQDVDMSRKDQGNQAQGISPQSIESAKQSVINL</sequence>
<proteinExistence type="predicted"/>
<dbReference type="AlphaFoldDB" id="U1GUC7"/>
<keyword evidence="3" id="KW-1185">Reference proteome</keyword>
<dbReference type="EMBL" id="KE720802">
    <property type="protein sequence ID" value="ERF75621.1"/>
    <property type="molecule type" value="Genomic_DNA"/>
</dbReference>
<evidence type="ECO:0000256" key="1">
    <source>
        <dbReference type="SAM" id="MobiDB-lite"/>
    </source>
</evidence>
<accession>U1GUC7</accession>
<evidence type="ECO:0000313" key="3">
    <source>
        <dbReference type="Proteomes" id="UP000019373"/>
    </source>
</evidence>
<feature type="region of interest" description="Disordered" evidence="1">
    <location>
        <begin position="221"/>
        <end position="248"/>
    </location>
</feature>
<feature type="region of interest" description="Disordered" evidence="1">
    <location>
        <begin position="1"/>
        <end position="22"/>
    </location>
</feature>